<evidence type="ECO:0000259" key="7">
    <source>
        <dbReference type="Pfam" id="PF01435"/>
    </source>
</evidence>
<accession>A0ABP8MP68</accession>
<dbReference type="Gene3D" id="3.30.2010.10">
    <property type="entry name" value="Metalloproteases ('zincins'), catalytic domain"/>
    <property type="match status" value="1"/>
</dbReference>
<reference evidence="9" key="1">
    <citation type="journal article" date="2019" name="Int. J. Syst. Evol. Microbiol.">
        <title>The Global Catalogue of Microorganisms (GCM) 10K type strain sequencing project: providing services to taxonomists for standard genome sequencing and annotation.</title>
        <authorList>
            <consortium name="The Broad Institute Genomics Platform"/>
            <consortium name="The Broad Institute Genome Sequencing Center for Infectious Disease"/>
            <person name="Wu L."/>
            <person name="Ma J."/>
        </authorList>
    </citation>
    <scope>NUCLEOTIDE SEQUENCE [LARGE SCALE GENOMIC DNA]</scope>
    <source>
        <strain evidence="9">JCM 31921</strain>
    </source>
</reference>
<dbReference type="Pfam" id="PF01435">
    <property type="entry name" value="Peptidase_M48"/>
    <property type="match status" value="1"/>
</dbReference>
<evidence type="ECO:0000256" key="1">
    <source>
        <dbReference type="ARBA" id="ARBA00001947"/>
    </source>
</evidence>
<proteinExistence type="predicted"/>
<dbReference type="PANTHER" id="PTHR22726:SF1">
    <property type="entry name" value="METALLOENDOPEPTIDASE OMA1, MITOCHONDRIAL"/>
    <property type="match status" value="1"/>
</dbReference>
<keyword evidence="4" id="KW-0378">Hydrolase</keyword>
<keyword evidence="9" id="KW-1185">Reference proteome</keyword>
<keyword evidence="5" id="KW-0862">Zinc</keyword>
<organism evidence="8 9">
    <name type="scientific">Rurimicrobium arvi</name>
    <dbReference type="NCBI Taxonomy" id="2049916"/>
    <lineage>
        <taxon>Bacteria</taxon>
        <taxon>Pseudomonadati</taxon>
        <taxon>Bacteroidota</taxon>
        <taxon>Chitinophagia</taxon>
        <taxon>Chitinophagales</taxon>
        <taxon>Chitinophagaceae</taxon>
        <taxon>Rurimicrobium</taxon>
    </lineage>
</organism>
<sequence>MTMCTGSGAQSRDCGMPDLGSEFYARLHDSLRRTETPEVFSKKAEQKAYEALKERNKNFISGLFYSDLIVYDPIVTPYLESLMQRLIAGSPQLFTVRPHLFLSRSKIPNAYTTGSGIIIVNAAYIYQTKTEADLLCCIGHELGHFLSDDVEQSNRSYITLTQSEAYKDSMKDAQRGRFNRYSRLEQTVKQYASGSSGHSRYRESEADSMAVLLLHNAHIPFDPGFFLRLDSMTAVRKLPFSRDLATACTQLGLEGVNIPPAEANGRMKWKKSAKDSADEELLKTHPDCAERFKRTQKFADAKPDTKPIPDPVKEQVYFHLVHYAVANNSIGEALYLLLRDTDFSAEKRQLYTALALSRLQLAARRMERAKTIGTVPADDCSEAFNAMQAMLMRIPEQKMQTLISNTQAKTVLPEAALAIRASEAKVEAEGSTGTDKWTLFDTNPCHYLNEIVSPAR</sequence>
<keyword evidence="6" id="KW-0482">Metalloprotease</keyword>
<evidence type="ECO:0000313" key="8">
    <source>
        <dbReference type="EMBL" id="GAA4453578.1"/>
    </source>
</evidence>
<evidence type="ECO:0000256" key="5">
    <source>
        <dbReference type="ARBA" id="ARBA00022833"/>
    </source>
</evidence>
<dbReference type="Proteomes" id="UP001501410">
    <property type="component" value="Unassembled WGS sequence"/>
</dbReference>
<protein>
    <recommendedName>
        <fullName evidence="7">Peptidase M48 domain-containing protein</fullName>
    </recommendedName>
</protein>
<comment type="caution">
    <text evidence="8">The sequence shown here is derived from an EMBL/GenBank/DDBJ whole genome shotgun (WGS) entry which is preliminary data.</text>
</comment>
<evidence type="ECO:0000256" key="3">
    <source>
        <dbReference type="ARBA" id="ARBA00022723"/>
    </source>
</evidence>
<evidence type="ECO:0000313" key="9">
    <source>
        <dbReference type="Proteomes" id="UP001501410"/>
    </source>
</evidence>
<dbReference type="InterPro" id="IPR051156">
    <property type="entry name" value="Mito/Outer_Membr_Metalloprot"/>
</dbReference>
<feature type="domain" description="Peptidase M48" evidence="7">
    <location>
        <begin position="76"/>
        <end position="296"/>
    </location>
</feature>
<evidence type="ECO:0000256" key="2">
    <source>
        <dbReference type="ARBA" id="ARBA00022670"/>
    </source>
</evidence>
<name>A0ABP8MP68_9BACT</name>
<evidence type="ECO:0000256" key="4">
    <source>
        <dbReference type="ARBA" id="ARBA00022801"/>
    </source>
</evidence>
<gene>
    <name evidence="8" type="ORF">GCM10023092_14140</name>
</gene>
<dbReference type="PANTHER" id="PTHR22726">
    <property type="entry name" value="METALLOENDOPEPTIDASE OMA1"/>
    <property type="match status" value="1"/>
</dbReference>
<keyword evidence="2" id="KW-0645">Protease</keyword>
<comment type="cofactor">
    <cofactor evidence="1">
        <name>Zn(2+)</name>
        <dbReference type="ChEBI" id="CHEBI:29105"/>
    </cofactor>
</comment>
<dbReference type="EMBL" id="BAABEZ010000022">
    <property type="protein sequence ID" value="GAA4453578.1"/>
    <property type="molecule type" value="Genomic_DNA"/>
</dbReference>
<dbReference type="InterPro" id="IPR001915">
    <property type="entry name" value="Peptidase_M48"/>
</dbReference>
<evidence type="ECO:0000256" key="6">
    <source>
        <dbReference type="ARBA" id="ARBA00023049"/>
    </source>
</evidence>
<keyword evidence="3" id="KW-0479">Metal-binding</keyword>